<dbReference type="EMBL" id="CAJVQB010039712">
    <property type="protein sequence ID" value="CAG8827632.1"/>
    <property type="molecule type" value="Genomic_DNA"/>
</dbReference>
<accession>A0ABN7WCU8</accession>
<organism evidence="1 2">
    <name type="scientific">Gigaspora margarita</name>
    <dbReference type="NCBI Taxonomy" id="4874"/>
    <lineage>
        <taxon>Eukaryota</taxon>
        <taxon>Fungi</taxon>
        <taxon>Fungi incertae sedis</taxon>
        <taxon>Mucoromycota</taxon>
        <taxon>Glomeromycotina</taxon>
        <taxon>Glomeromycetes</taxon>
        <taxon>Diversisporales</taxon>
        <taxon>Gigasporaceae</taxon>
        <taxon>Gigaspora</taxon>
    </lineage>
</organism>
<reference evidence="1 2" key="1">
    <citation type="submission" date="2021-06" db="EMBL/GenBank/DDBJ databases">
        <authorList>
            <person name="Kallberg Y."/>
            <person name="Tangrot J."/>
            <person name="Rosling A."/>
        </authorList>
    </citation>
    <scope>NUCLEOTIDE SEQUENCE [LARGE SCALE GENOMIC DNA]</scope>
    <source>
        <strain evidence="1 2">120-4 pot B 10/14</strain>
    </source>
</reference>
<evidence type="ECO:0000313" key="1">
    <source>
        <dbReference type="EMBL" id="CAG8827632.1"/>
    </source>
</evidence>
<gene>
    <name evidence="1" type="ORF">GMARGA_LOCUS29467</name>
</gene>
<comment type="caution">
    <text evidence="1">The sequence shown here is derived from an EMBL/GenBank/DDBJ whole genome shotgun (WGS) entry which is preliminary data.</text>
</comment>
<keyword evidence="2" id="KW-1185">Reference proteome</keyword>
<feature type="non-terminal residue" evidence="1">
    <location>
        <position position="1"/>
    </location>
</feature>
<sequence length="57" mass="6507">NLNDRVEKAEIEKMETVTGSDHNNQASLKFEYGIKRELGVQIKFVEAIINTSFKIPL</sequence>
<evidence type="ECO:0000313" key="2">
    <source>
        <dbReference type="Proteomes" id="UP000789901"/>
    </source>
</evidence>
<dbReference type="Proteomes" id="UP000789901">
    <property type="component" value="Unassembled WGS sequence"/>
</dbReference>
<protein>
    <submittedName>
        <fullName evidence="1">3403_t:CDS:1</fullName>
    </submittedName>
</protein>
<name>A0ABN7WCU8_GIGMA</name>
<proteinExistence type="predicted"/>